<dbReference type="InterPro" id="IPR016177">
    <property type="entry name" value="DNA-bd_dom_sf"/>
</dbReference>
<evidence type="ECO:0000256" key="1">
    <source>
        <dbReference type="ARBA" id="ARBA00004123"/>
    </source>
</evidence>
<dbReference type="PROSITE" id="PS51032">
    <property type="entry name" value="AP2_ERF"/>
    <property type="match status" value="1"/>
</dbReference>
<dbReference type="InterPro" id="IPR001471">
    <property type="entry name" value="AP2/ERF_dom"/>
</dbReference>
<keyword evidence="3" id="KW-0238">DNA-binding</keyword>
<keyword evidence="9" id="KW-1185">Reference proteome</keyword>
<accession>A0A5N6NQD0</accession>
<evidence type="ECO:0000256" key="2">
    <source>
        <dbReference type="ARBA" id="ARBA00023015"/>
    </source>
</evidence>
<dbReference type="GO" id="GO:0003700">
    <property type="term" value="F:DNA-binding transcription factor activity"/>
    <property type="evidence" value="ECO:0007669"/>
    <property type="project" value="InterPro"/>
</dbReference>
<evidence type="ECO:0000313" key="8">
    <source>
        <dbReference type="EMBL" id="KAD4983044.1"/>
    </source>
</evidence>
<dbReference type="Proteomes" id="UP000326396">
    <property type="component" value="Linkage Group LG18"/>
</dbReference>
<dbReference type="SMART" id="SM00380">
    <property type="entry name" value="AP2"/>
    <property type="match status" value="1"/>
</dbReference>
<evidence type="ECO:0000256" key="3">
    <source>
        <dbReference type="ARBA" id="ARBA00023125"/>
    </source>
</evidence>
<proteinExistence type="predicted"/>
<evidence type="ECO:0000256" key="4">
    <source>
        <dbReference type="ARBA" id="ARBA00023163"/>
    </source>
</evidence>
<dbReference type="GO" id="GO:0003677">
    <property type="term" value="F:DNA binding"/>
    <property type="evidence" value="ECO:0007669"/>
    <property type="project" value="UniProtKB-KW"/>
</dbReference>
<feature type="domain" description="AP2/ERF" evidence="7">
    <location>
        <begin position="113"/>
        <end position="170"/>
    </location>
</feature>
<organism evidence="8 9">
    <name type="scientific">Mikania micrantha</name>
    <name type="common">bitter vine</name>
    <dbReference type="NCBI Taxonomy" id="192012"/>
    <lineage>
        <taxon>Eukaryota</taxon>
        <taxon>Viridiplantae</taxon>
        <taxon>Streptophyta</taxon>
        <taxon>Embryophyta</taxon>
        <taxon>Tracheophyta</taxon>
        <taxon>Spermatophyta</taxon>
        <taxon>Magnoliopsida</taxon>
        <taxon>eudicotyledons</taxon>
        <taxon>Gunneridae</taxon>
        <taxon>Pentapetalae</taxon>
        <taxon>asterids</taxon>
        <taxon>campanulids</taxon>
        <taxon>Asterales</taxon>
        <taxon>Asteraceae</taxon>
        <taxon>Asteroideae</taxon>
        <taxon>Heliantheae alliance</taxon>
        <taxon>Eupatorieae</taxon>
        <taxon>Mikania</taxon>
    </lineage>
</organism>
<evidence type="ECO:0000313" key="9">
    <source>
        <dbReference type="Proteomes" id="UP000326396"/>
    </source>
</evidence>
<comment type="subcellular location">
    <subcellularLocation>
        <location evidence="1">Nucleus</location>
    </subcellularLocation>
</comment>
<dbReference type="AlphaFoldDB" id="A0A5N6NQD0"/>
<dbReference type="InterPro" id="IPR050913">
    <property type="entry name" value="AP2/ERF_ERF"/>
</dbReference>
<dbReference type="PANTHER" id="PTHR31194:SF140">
    <property type="entry name" value="ETHYLENE-RESPONSIVE TRANSCRIPTION FACTOR CRF2"/>
    <property type="match status" value="1"/>
</dbReference>
<dbReference type="InterPro" id="IPR036955">
    <property type="entry name" value="AP2/ERF_dom_sf"/>
</dbReference>
<dbReference type="Gene3D" id="3.30.730.10">
    <property type="entry name" value="AP2/ERF domain"/>
    <property type="match status" value="1"/>
</dbReference>
<sequence>MSIFPEQSPENEENVGTKKPRKRGKLSTEPNNLMQTVRIICHDPDMTDSSDDDEPKCKTIVQEIKIPAIKFPRTGSFQDSNNILNNNGDKNSGKIKKCLTKSSSQPQMTSGTKYRGVRQRKWGKWAAEIRDPFKARRVWLGTFDTAEEASRAYEIKKLEFEEMAQSLKISTNKNKNRALAREKPVVSEESMDVITHASPSSVLEIESSSGSKIFINEDKKMEPFNLLPELGFVEPVDEALALAEIANDLDFGLEFGGPFLDDFVSPLDNGFENIDDWELRGLDHESSDLPDWDFGELNNEELAWINTLRVDEPNG</sequence>
<dbReference type="OrthoDB" id="1917565at2759"/>
<keyword evidence="4" id="KW-0804">Transcription</keyword>
<protein>
    <recommendedName>
        <fullName evidence="7">AP2/ERF domain-containing protein</fullName>
    </recommendedName>
</protein>
<dbReference type="CDD" id="cd00018">
    <property type="entry name" value="AP2"/>
    <property type="match status" value="1"/>
</dbReference>
<feature type="region of interest" description="Disordered" evidence="6">
    <location>
        <begin position="1"/>
        <end position="34"/>
    </location>
</feature>
<dbReference type="PANTHER" id="PTHR31194">
    <property type="entry name" value="SHN SHINE , DNA BINDING / TRANSCRIPTION FACTOR"/>
    <property type="match status" value="1"/>
</dbReference>
<keyword evidence="2" id="KW-0805">Transcription regulation</keyword>
<evidence type="ECO:0000259" key="7">
    <source>
        <dbReference type="PROSITE" id="PS51032"/>
    </source>
</evidence>
<dbReference type="SUPFAM" id="SSF54171">
    <property type="entry name" value="DNA-binding domain"/>
    <property type="match status" value="1"/>
</dbReference>
<reference evidence="8 9" key="1">
    <citation type="submission" date="2019-05" db="EMBL/GenBank/DDBJ databases">
        <title>Mikania micrantha, genome provides insights into the molecular mechanism of rapid growth.</title>
        <authorList>
            <person name="Liu B."/>
        </authorList>
    </citation>
    <scope>NUCLEOTIDE SEQUENCE [LARGE SCALE GENOMIC DNA]</scope>
    <source>
        <strain evidence="8">NLD-2019</strain>
        <tissue evidence="8">Leaf</tissue>
    </source>
</reference>
<evidence type="ECO:0000256" key="5">
    <source>
        <dbReference type="ARBA" id="ARBA00023242"/>
    </source>
</evidence>
<dbReference type="EMBL" id="SZYD01000010">
    <property type="protein sequence ID" value="KAD4983044.1"/>
    <property type="molecule type" value="Genomic_DNA"/>
</dbReference>
<dbReference type="Pfam" id="PF00847">
    <property type="entry name" value="AP2"/>
    <property type="match status" value="1"/>
</dbReference>
<keyword evidence="5" id="KW-0539">Nucleus</keyword>
<dbReference type="PRINTS" id="PR00367">
    <property type="entry name" value="ETHRSPELEMNT"/>
</dbReference>
<dbReference type="GO" id="GO:0005634">
    <property type="term" value="C:nucleus"/>
    <property type="evidence" value="ECO:0007669"/>
    <property type="project" value="UniProtKB-SubCell"/>
</dbReference>
<gene>
    <name evidence="8" type="ORF">E3N88_19715</name>
</gene>
<name>A0A5N6NQD0_9ASTR</name>
<evidence type="ECO:0000256" key="6">
    <source>
        <dbReference type="SAM" id="MobiDB-lite"/>
    </source>
</evidence>
<comment type="caution">
    <text evidence="8">The sequence shown here is derived from an EMBL/GenBank/DDBJ whole genome shotgun (WGS) entry which is preliminary data.</text>
</comment>